<proteinExistence type="predicted"/>
<gene>
    <name evidence="2" type="ORF">LCGC14_0187780</name>
</gene>
<dbReference type="EMBL" id="LAZR01000078">
    <property type="protein sequence ID" value="KKN94431.1"/>
    <property type="molecule type" value="Genomic_DNA"/>
</dbReference>
<keyword evidence="1" id="KW-1133">Transmembrane helix</keyword>
<reference evidence="2" key="1">
    <citation type="journal article" date="2015" name="Nature">
        <title>Complex archaea that bridge the gap between prokaryotes and eukaryotes.</title>
        <authorList>
            <person name="Spang A."/>
            <person name="Saw J.H."/>
            <person name="Jorgensen S.L."/>
            <person name="Zaremba-Niedzwiedzka K."/>
            <person name="Martijn J."/>
            <person name="Lind A.E."/>
            <person name="van Eijk R."/>
            <person name="Schleper C."/>
            <person name="Guy L."/>
            <person name="Ettema T.J."/>
        </authorList>
    </citation>
    <scope>NUCLEOTIDE SEQUENCE</scope>
</reference>
<protein>
    <recommendedName>
        <fullName evidence="3">DUF1640 domain-containing protein</fullName>
    </recommendedName>
</protein>
<evidence type="ECO:0008006" key="3">
    <source>
        <dbReference type="Google" id="ProtNLM"/>
    </source>
</evidence>
<name>A0A0F9X6A1_9ZZZZ</name>
<accession>A0A0F9X6A1</accession>
<evidence type="ECO:0000313" key="2">
    <source>
        <dbReference type="EMBL" id="KKN94431.1"/>
    </source>
</evidence>
<organism evidence="2">
    <name type="scientific">marine sediment metagenome</name>
    <dbReference type="NCBI Taxonomy" id="412755"/>
    <lineage>
        <taxon>unclassified sequences</taxon>
        <taxon>metagenomes</taxon>
        <taxon>ecological metagenomes</taxon>
    </lineage>
</organism>
<evidence type="ECO:0000256" key="1">
    <source>
        <dbReference type="SAM" id="Phobius"/>
    </source>
</evidence>
<comment type="caution">
    <text evidence="2">The sequence shown here is derived from an EMBL/GenBank/DDBJ whole genome shotgun (WGS) entry which is preliminary data.</text>
</comment>
<keyword evidence="1" id="KW-0472">Membrane</keyword>
<feature type="transmembrane region" description="Helical" evidence="1">
    <location>
        <begin position="54"/>
        <end position="74"/>
    </location>
</feature>
<sequence length="75" mass="8094">MAIVFDTLAFSHALEDAGIPREHADAHANAARDYIMRELVTKSEMNDALNRQTIRLGSIVVVAVAALGVFLTLAT</sequence>
<dbReference type="AlphaFoldDB" id="A0A0F9X6A1"/>
<keyword evidence="1" id="KW-0812">Transmembrane</keyword>